<dbReference type="RefSeq" id="WP_177167154.1">
    <property type="nucleotide sequence ID" value="NZ_FOHJ01000002.1"/>
</dbReference>
<sequence length="190" mass="22663">MTNKLFLTKDLQVNNNAHILYIFEDNQCYLENLIAYIHAGIERNHHLIVIEEAALFPEIKKRLQHDNGQKYVHLIDNQQFYRSYGDFHIHHIVEHFYDILKPFLEKDINIRTWAHVNWKEQNDIVNKLDEFECLADKSVNHMRLMSVCAYNAYDVSANLQTILMRSHEYLMTDQELVPSSLYSLGRKNER</sequence>
<reference evidence="3" key="1">
    <citation type="submission" date="2016-10" db="EMBL/GenBank/DDBJ databases">
        <authorList>
            <person name="Varghese N."/>
            <person name="Submissions S."/>
        </authorList>
    </citation>
    <scope>NUCLEOTIDE SEQUENCE [LARGE SCALE GENOMIC DNA]</scope>
    <source>
        <strain evidence="3">CGMCC 1.3566</strain>
    </source>
</reference>
<dbReference type="Pfam" id="PF14417">
    <property type="entry name" value="MEDS"/>
    <property type="match status" value="1"/>
</dbReference>
<dbReference type="EMBL" id="FOHJ01000002">
    <property type="protein sequence ID" value="SES91920.1"/>
    <property type="molecule type" value="Genomic_DNA"/>
</dbReference>
<feature type="domain" description="MEDS" evidence="1">
    <location>
        <begin position="18"/>
        <end position="167"/>
    </location>
</feature>
<keyword evidence="3" id="KW-1185">Reference proteome</keyword>
<organism evidence="2 3">
    <name type="scientific">Salinibacillus kushneri</name>
    <dbReference type="NCBI Taxonomy" id="237682"/>
    <lineage>
        <taxon>Bacteria</taxon>
        <taxon>Bacillati</taxon>
        <taxon>Bacillota</taxon>
        <taxon>Bacilli</taxon>
        <taxon>Bacillales</taxon>
        <taxon>Bacillaceae</taxon>
        <taxon>Salinibacillus</taxon>
    </lineage>
</organism>
<proteinExistence type="predicted"/>
<dbReference type="Proteomes" id="UP000199095">
    <property type="component" value="Unassembled WGS sequence"/>
</dbReference>
<dbReference type="STRING" id="237682.SAMN05421676_102111"/>
<evidence type="ECO:0000259" key="1">
    <source>
        <dbReference type="Pfam" id="PF14417"/>
    </source>
</evidence>
<dbReference type="AlphaFoldDB" id="A0A1I0ADS3"/>
<gene>
    <name evidence="2" type="ORF">SAMN05421676_102111</name>
</gene>
<dbReference type="InterPro" id="IPR025847">
    <property type="entry name" value="MEDS_domain"/>
</dbReference>
<evidence type="ECO:0000313" key="3">
    <source>
        <dbReference type="Proteomes" id="UP000199095"/>
    </source>
</evidence>
<accession>A0A1I0ADS3</accession>
<name>A0A1I0ADS3_9BACI</name>
<evidence type="ECO:0000313" key="2">
    <source>
        <dbReference type="EMBL" id="SES91920.1"/>
    </source>
</evidence>
<protein>
    <submittedName>
        <fullName evidence="2">MEDS: MEthanogen/methylotroph, DcmR Sensory domain</fullName>
    </submittedName>
</protein>